<protein>
    <recommendedName>
        <fullName evidence="4">YcxB-like protein</fullName>
    </recommendedName>
</protein>
<feature type="transmembrane region" description="Helical" evidence="1">
    <location>
        <begin position="41"/>
        <end position="57"/>
    </location>
</feature>
<dbReference type="STRING" id="1423959.SAMN05444407_103464"/>
<keyword evidence="1" id="KW-1133">Transmembrane helix</keyword>
<evidence type="ECO:0000313" key="2">
    <source>
        <dbReference type="EMBL" id="SHL37025.1"/>
    </source>
</evidence>
<reference evidence="2 3" key="1">
    <citation type="submission" date="2016-11" db="EMBL/GenBank/DDBJ databases">
        <authorList>
            <person name="Jaros S."/>
            <person name="Januszkiewicz K."/>
            <person name="Wedrychowicz H."/>
        </authorList>
    </citation>
    <scope>NUCLEOTIDE SEQUENCE [LARGE SCALE GENOMIC DNA]</scope>
    <source>
        <strain evidence="2 3">DSM 27621</strain>
    </source>
</reference>
<evidence type="ECO:0000313" key="3">
    <source>
        <dbReference type="Proteomes" id="UP000184069"/>
    </source>
</evidence>
<proteinExistence type="predicted"/>
<keyword evidence="1" id="KW-0472">Membrane</keyword>
<evidence type="ECO:0008006" key="4">
    <source>
        <dbReference type="Google" id="ProtNLM"/>
    </source>
</evidence>
<organism evidence="2 3">
    <name type="scientific">Chryseobacterium contaminans</name>
    <dbReference type="NCBI Taxonomy" id="1423959"/>
    <lineage>
        <taxon>Bacteria</taxon>
        <taxon>Pseudomonadati</taxon>
        <taxon>Bacteroidota</taxon>
        <taxon>Flavobacteriia</taxon>
        <taxon>Flavobacteriales</taxon>
        <taxon>Weeksellaceae</taxon>
        <taxon>Chryseobacterium group</taxon>
        <taxon>Chryseobacterium</taxon>
    </lineage>
</organism>
<feature type="transmembrane region" description="Helical" evidence="1">
    <location>
        <begin position="69"/>
        <end position="87"/>
    </location>
</feature>
<accession>A0A1M7A328</accession>
<sequence>MYIMSEEKVIILKPERKNFEEIYFSGSQGSLLFSPTTKGKTITTIAAAVILLIAFLLKDNFSKESQGILYFFSFILLLCAVYLSVSVNKVSRWKKQVNQYLNTLEKCKIYEIRIEQNFFTVNIDGEKETSEWKDFEFFDSNHDFISLEGKYSYMFPRKSMSERDYSFLKTILKDKIQA</sequence>
<dbReference type="Proteomes" id="UP000184069">
    <property type="component" value="Unassembled WGS sequence"/>
</dbReference>
<dbReference type="EMBL" id="FRBM01000003">
    <property type="protein sequence ID" value="SHL37025.1"/>
    <property type="molecule type" value="Genomic_DNA"/>
</dbReference>
<dbReference type="AlphaFoldDB" id="A0A1M7A328"/>
<keyword evidence="1" id="KW-0812">Transmembrane</keyword>
<name>A0A1M7A328_9FLAO</name>
<evidence type="ECO:0000256" key="1">
    <source>
        <dbReference type="SAM" id="Phobius"/>
    </source>
</evidence>
<gene>
    <name evidence="2" type="ORF">SAMN05444407_103464</name>
</gene>